<dbReference type="Pfam" id="PF19975">
    <property type="entry name" value="DO-GTPase1"/>
    <property type="match status" value="1"/>
</dbReference>
<evidence type="ECO:0000313" key="3">
    <source>
        <dbReference type="Proteomes" id="UP000272117"/>
    </source>
</evidence>
<protein>
    <recommendedName>
        <fullName evidence="1">Double-GTPase 1 domain-containing protein</fullName>
    </recommendedName>
</protein>
<sequence>MNKSILLIGRPHSSKTVFITQFYSKLRKGKSKLTLHKPVDDLTTIAPARDSLANGEEPQSTPAESNLMLFVPIKFNEVIIDLACPDYGGEQINKIIRERNLDKKWLDSIKSSNNWLLFIRLSSIDRSIDISNVTVTKEYLNKDENNFGSVFTISDQSFLIELLQILLDAKGHDFHFNNNQVKLVVALTCWDELNTDERPKDILKSNLPLLLDFIEANWSKESVKVLGLSAQGFSLNNPDNKLKYKTYGPEAFGYIINEEGGRVDDITELILEAL</sequence>
<dbReference type="Proteomes" id="UP000272117">
    <property type="component" value="Unassembled WGS sequence"/>
</dbReference>
<evidence type="ECO:0000259" key="1">
    <source>
        <dbReference type="Pfam" id="PF19975"/>
    </source>
</evidence>
<accession>A0A3M9MCS4</accession>
<dbReference type="RefSeq" id="WP_123128295.1">
    <property type="nucleotide sequence ID" value="NZ_RJJD01000015.1"/>
</dbReference>
<keyword evidence="3" id="KW-1185">Reference proteome</keyword>
<organism evidence="2 3">
    <name type="scientific">Rufibacter latericius</name>
    <dbReference type="NCBI Taxonomy" id="2487040"/>
    <lineage>
        <taxon>Bacteria</taxon>
        <taxon>Pseudomonadati</taxon>
        <taxon>Bacteroidota</taxon>
        <taxon>Cytophagia</taxon>
        <taxon>Cytophagales</taxon>
        <taxon>Hymenobacteraceae</taxon>
        <taxon>Rufibacter</taxon>
    </lineage>
</organism>
<reference evidence="2 3" key="1">
    <citation type="submission" date="2018-11" db="EMBL/GenBank/DDBJ databases">
        <title>Rufibacter latericius sp. nov., isolated from water in Baiyang Lake.</title>
        <authorList>
            <person name="Yang Y."/>
        </authorList>
    </citation>
    <scope>NUCLEOTIDE SEQUENCE [LARGE SCALE GENOMIC DNA]</scope>
    <source>
        <strain evidence="2 3">R-22-1c-1</strain>
    </source>
</reference>
<name>A0A3M9MCS4_9BACT</name>
<proteinExistence type="predicted"/>
<gene>
    <name evidence="2" type="ORF">EFB08_17635</name>
</gene>
<dbReference type="InterPro" id="IPR045530">
    <property type="entry name" value="DO-GTPase1"/>
</dbReference>
<comment type="caution">
    <text evidence="2">The sequence shown here is derived from an EMBL/GenBank/DDBJ whole genome shotgun (WGS) entry which is preliminary data.</text>
</comment>
<feature type="domain" description="Double-GTPase 1" evidence="1">
    <location>
        <begin position="6"/>
        <end position="271"/>
    </location>
</feature>
<dbReference type="AlphaFoldDB" id="A0A3M9MCS4"/>
<dbReference type="EMBL" id="RJJD01000015">
    <property type="protein sequence ID" value="RNI23370.1"/>
    <property type="molecule type" value="Genomic_DNA"/>
</dbReference>
<dbReference type="OrthoDB" id="9758793at2"/>
<evidence type="ECO:0000313" key="2">
    <source>
        <dbReference type="EMBL" id="RNI23370.1"/>
    </source>
</evidence>